<dbReference type="AlphaFoldDB" id="A0A9P4L6V3"/>
<dbReference type="InterPro" id="IPR052895">
    <property type="entry name" value="HetReg/Transcr_Mod"/>
</dbReference>
<dbReference type="Proteomes" id="UP000800039">
    <property type="component" value="Unassembled WGS sequence"/>
</dbReference>
<proteinExistence type="predicted"/>
<gene>
    <name evidence="1" type="ORF">K460DRAFT_433433</name>
</gene>
<dbReference type="EMBL" id="ML976617">
    <property type="protein sequence ID" value="KAF1843712.1"/>
    <property type="molecule type" value="Genomic_DNA"/>
</dbReference>
<name>A0A9P4L6V3_9PLEO</name>
<sequence length="293" mass="33401">MGDDRMIASFFRFMKGKDAAPYSLFPIDKSGALEDFIHNEYWRRAWITQEIILARDVYFVAAGEAVNSSVLDSGARGIIERCIQGRQWRPDDRNILPVKSRTLLESLWHFRGKECANPQDAVYSLLSICHDGHSLTVDYSVSMVQLALNVLKIYQQDLCLCRAKIVLQALTIDFAITDRDSSFISDADRPFAEIHLPKLPVDTRYCDRCNGNIRLAHLRQSYPISQMYVYCLGCQHSIWPALGKAQNNSFGVISRSHHISRFGHIVFAQVSHSASQNGRDEMNGTFFKFCLRK</sequence>
<reference evidence="1" key="1">
    <citation type="submission" date="2020-01" db="EMBL/GenBank/DDBJ databases">
        <authorList>
            <consortium name="DOE Joint Genome Institute"/>
            <person name="Haridas S."/>
            <person name="Albert R."/>
            <person name="Binder M."/>
            <person name="Bloem J."/>
            <person name="Labutti K."/>
            <person name="Salamov A."/>
            <person name="Andreopoulos B."/>
            <person name="Baker S.E."/>
            <person name="Barry K."/>
            <person name="Bills G."/>
            <person name="Bluhm B.H."/>
            <person name="Cannon C."/>
            <person name="Castanera R."/>
            <person name="Culley D.E."/>
            <person name="Daum C."/>
            <person name="Ezra D."/>
            <person name="Gonzalez J.B."/>
            <person name="Henrissat B."/>
            <person name="Kuo A."/>
            <person name="Liang C."/>
            <person name="Lipzen A."/>
            <person name="Lutzoni F."/>
            <person name="Magnuson J."/>
            <person name="Mondo S."/>
            <person name="Nolan M."/>
            <person name="Ohm R."/>
            <person name="Pangilinan J."/>
            <person name="Park H.-J."/>
            <person name="Ramirez L."/>
            <person name="Alfaro M."/>
            <person name="Sun H."/>
            <person name="Tritt A."/>
            <person name="Yoshinaga Y."/>
            <person name="Zwiers L.-H."/>
            <person name="Turgeon B.G."/>
            <person name="Goodwin S.B."/>
            <person name="Spatafora J.W."/>
            <person name="Crous P.W."/>
            <person name="Grigoriev I.V."/>
        </authorList>
    </citation>
    <scope>NUCLEOTIDE SEQUENCE</scope>
    <source>
        <strain evidence="1">CBS 394.84</strain>
    </source>
</reference>
<organism evidence="1 2">
    <name type="scientific">Cucurbitaria berberidis CBS 394.84</name>
    <dbReference type="NCBI Taxonomy" id="1168544"/>
    <lineage>
        <taxon>Eukaryota</taxon>
        <taxon>Fungi</taxon>
        <taxon>Dikarya</taxon>
        <taxon>Ascomycota</taxon>
        <taxon>Pezizomycotina</taxon>
        <taxon>Dothideomycetes</taxon>
        <taxon>Pleosporomycetidae</taxon>
        <taxon>Pleosporales</taxon>
        <taxon>Pleosporineae</taxon>
        <taxon>Cucurbitariaceae</taxon>
        <taxon>Cucurbitaria</taxon>
    </lineage>
</organism>
<dbReference type="OrthoDB" id="3801074at2759"/>
<comment type="caution">
    <text evidence="1">The sequence shown here is derived from an EMBL/GenBank/DDBJ whole genome shotgun (WGS) entry which is preliminary data.</text>
</comment>
<dbReference type="RefSeq" id="XP_040786275.1">
    <property type="nucleotide sequence ID" value="XM_040938370.1"/>
</dbReference>
<evidence type="ECO:0000313" key="1">
    <source>
        <dbReference type="EMBL" id="KAF1843712.1"/>
    </source>
</evidence>
<dbReference type="GeneID" id="63855625"/>
<dbReference type="PANTHER" id="PTHR24148">
    <property type="entry name" value="ANKYRIN REPEAT DOMAIN-CONTAINING PROTEIN 39 HOMOLOG-RELATED"/>
    <property type="match status" value="1"/>
</dbReference>
<evidence type="ECO:0000313" key="2">
    <source>
        <dbReference type="Proteomes" id="UP000800039"/>
    </source>
</evidence>
<protein>
    <recommendedName>
        <fullName evidence="3">Heterokaryon incompatibility domain-containing protein</fullName>
    </recommendedName>
</protein>
<evidence type="ECO:0008006" key="3">
    <source>
        <dbReference type="Google" id="ProtNLM"/>
    </source>
</evidence>
<keyword evidence="2" id="KW-1185">Reference proteome</keyword>
<accession>A0A9P4L6V3</accession>
<dbReference type="PANTHER" id="PTHR24148:SF73">
    <property type="entry name" value="HET DOMAIN PROTEIN (AFU_ORTHOLOGUE AFUA_8G01020)"/>
    <property type="match status" value="1"/>
</dbReference>